<dbReference type="KEGG" id="mxa:MXAN_1803"/>
<dbReference type="EnsemblBacteria" id="ABF87933">
    <property type="protein sequence ID" value="ABF87933"/>
    <property type="gene ID" value="MXAN_1803"/>
</dbReference>
<keyword evidence="2" id="KW-1185">Reference proteome</keyword>
<reference evidence="1 2" key="1">
    <citation type="journal article" date="2006" name="Proc. Natl. Acad. Sci. U.S.A.">
        <title>Evolution of sensory complexity recorded in a myxobacterial genome.</title>
        <authorList>
            <person name="Goldman B.S."/>
            <person name="Nierman W.C."/>
            <person name="Kaiser D."/>
            <person name="Slater S.C."/>
            <person name="Durkin A.S."/>
            <person name="Eisen J.A."/>
            <person name="Ronning C.M."/>
            <person name="Barbazuk W.B."/>
            <person name="Blanchard M."/>
            <person name="Field C."/>
            <person name="Halling C."/>
            <person name="Hinkle G."/>
            <person name="Iartchuk O."/>
            <person name="Kim H.S."/>
            <person name="Mackenzie C."/>
            <person name="Madupu R."/>
            <person name="Miller N."/>
            <person name="Shvartsbeyn A."/>
            <person name="Sullivan S.A."/>
            <person name="Vaudin M."/>
            <person name="Wiegand R."/>
            <person name="Kaplan H.B."/>
        </authorList>
    </citation>
    <scope>NUCLEOTIDE SEQUENCE [LARGE SCALE GENOMIC DNA]</scope>
    <source>
        <strain evidence="2">DK1622</strain>
    </source>
</reference>
<organism evidence="1 2">
    <name type="scientific">Myxococcus xanthus (strain DK1622)</name>
    <dbReference type="NCBI Taxonomy" id="246197"/>
    <lineage>
        <taxon>Bacteria</taxon>
        <taxon>Pseudomonadati</taxon>
        <taxon>Myxococcota</taxon>
        <taxon>Myxococcia</taxon>
        <taxon>Myxococcales</taxon>
        <taxon>Cystobacterineae</taxon>
        <taxon>Myxococcaceae</taxon>
        <taxon>Myxococcus</taxon>
    </lineage>
</organism>
<protein>
    <submittedName>
        <fullName evidence="1">Uncharacterized protein</fullName>
    </submittedName>
</protein>
<name>Q1DBC4_MYXXD</name>
<proteinExistence type="predicted"/>
<dbReference type="EMBL" id="CP000113">
    <property type="protein sequence ID" value="ABF87933.1"/>
    <property type="molecule type" value="Genomic_DNA"/>
</dbReference>
<accession>Q1DBC4</accession>
<dbReference type="Proteomes" id="UP000002402">
    <property type="component" value="Chromosome"/>
</dbReference>
<sequence length="58" mass="6464">MWSPVGEGFSCMVTRIGRRLPLLIHTGHGEQILLSTLLARCAKLPRFNVEEQMPMLAG</sequence>
<dbReference type="AlphaFoldDB" id="Q1DBC4"/>
<evidence type="ECO:0000313" key="2">
    <source>
        <dbReference type="Proteomes" id="UP000002402"/>
    </source>
</evidence>
<dbReference type="HOGENOM" id="CLU_2974663_0_0_7"/>
<evidence type="ECO:0000313" key="1">
    <source>
        <dbReference type="EMBL" id="ABF87933.1"/>
    </source>
</evidence>
<gene>
    <name evidence="1" type="ordered locus">MXAN_1803</name>
</gene>